<name>A0A6J4VSE8_9CYAN</name>
<organism evidence="4">
    <name type="scientific">uncultured Synechococcales cyanobacterium</name>
    <dbReference type="NCBI Taxonomy" id="1936017"/>
    <lineage>
        <taxon>Bacteria</taxon>
        <taxon>Bacillati</taxon>
        <taxon>Cyanobacteriota</taxon>
        <taxon>Cyanophyceae</taxon>
        <taxon>Synechococcales</taxon>
        <taxon>environmental samples</taxon>
    </lineage>
</organism>
<dbReference type="Gene3D" id="2.40.30.170">
    <property type="match status" value="1"/>
</dbReference>
<evidence type="ECO:0000313" key="4">
    <source>
        <dbReference type="EMBL" id="CAA9584024.1"/>
    </source>
</evidence>
<protein>
    <submittedName>
        <fullName evidence="4">HlyD family secretion protein</fullName>
    </submittedName>
</protein>
<dbReference type="PANTHER" id="PTHR30386">
    <property type="entry name" value="MEMBRANE FUSION SUBUNIT OF EMRAB-TOLC MULTIDRUG EFFLUX PUMP"/>
    <property type="match status" value="1"/>
</dbReference>
<reference evidence="4" key="1">
    <citation type="submission" date="2020-02" db="EMBL/GenBank/DDBJ databases">
        <authorList>
            <person name="Meier V. D."/>
        </authorList>
    </citation>
    <scope>NUCLEOTIDE SEQUENCE</scope>
    <source>
        <strain evidence="4">AVDCRST_MAG81</strain>
    </source>
</reference>
<dbReference type="Pfam" id="PF26002">
    <property type="entry name" value="Beta-barrel_AprE"/>
    <property type="match status" value="1"/>
</dbReference>
<dbReference type="PRINTS" id="PR01490">
    <property type="entry name" value="RTXTOXIND"/>
</dbReference>
<dbReference type="GO" id="GO:0015562">
    <property type="term" value="F:efflux transmembrane transporter activity"/>
    <property type="evidence" value="ECO:0007669"/>
    <property type="project" value="InterPro"/>
</dbReference>
<dbReference type="EMBL" id="CADCWO010000188">
    <property type="protein sequence ID" value="CAA9584024.1"/>
    <property type="molecule type" value="Genomic_DNA"/>
</dbReference>
<keyword evidence="2" id="KW-0472">Membrane</keyword>
<dbReference type="GO" id="GO:0016020">
    <property type="term" value="C:membrane"/>
    <property type="evidence" value="ECO:0007669"/>
    <property type="project" value="UniProtKB-SubCell"/>
</dbReference>
<feature type="coiled-coil region" evidence="1">
    <location>
        <begin position="278"/>
        <end position="305"/>
    </location>
</feature>
<keyword evidence="1" id="KW-0175">Coiled coil</keyword>
<gene>
    <name evidence="4" type="ORF">AVDCRST_MAG81-3429</name>
</gene>
<accession>A0A6J4VSE8</accession>
<feature type="transmembrane region" description="Helical" evidence="2">
    <location>
        <begin position="49"/>
        <end position="71"/>
    </location>
</feature>
<evidence type="ECO:0000259" key="3">
    <source>
        <dbReference type="Pfam" id="PF26002"/>
    </source>
</evidence>
<feature type="coiled-coil region" evidence="1">
    <location>
        <begin position="191"/>
        <end position="239"/>
    </location>
</feature>
<dbReference type="InterPro" id="IPR058982">
    <property type="entry name" value="Beta-barrel_AprE"/>
</dbReference>
<evidence type="ECO:0000256" key="2">
    <source>
        <dbReference type="SAM" id="Phobius"/>
    </source>
</evidence>
<dbReference type="Gene3D" id="2.40.50.100">
    <property type="match status" value="1"/>
</dbReference>
<sequence>MKLFRRSEAVQASPVFSASHFRQTQAQFNYPADHLSYELGKAVQELPPLYSRLLAGGISLIVFSAIAWAGFSKVDEVAVASGKLVPVAQVRPVRSLKGGIIQAVKVKEGDRVQKGQVLVEGDATLPQTEVQRLENVARLIRKDIPRLEQARTQRAAAGTNLYNQRLASSSKEFIQLQAGAIAEANRQRAALDAAKVGLTRLQENLANAKENLANAKENLANAKENLANANTREKMLRALVANGAVPRLDYIDVQDRIVTTRDQIVSARDKGTSLLDKVVSLEKDIAVQNQEIRQAEQAYQAAQAAVARSRPQHQGEVLALQSEHQNEVVAQTNDQREILTQINQKRQELATIEGQLKQAKEQQNMEMIKAPASGTIYNVAATSGPVQPGEELLSILPDGKDFVLEVQLPNKDIGFITKGMRSKVKLSTFPFQEYGIIDATVSQISPSAINNKDLGLVFPTKIRLNKNAVMVNGKQVQLSAGMAGTAEIVTRQKSILTFLIEPVARQVGKAFSVR</sequence>
<keyword evidence="2" id="KW-0812">Transmembrane</keyword>
<feature type="domain" description="AprE-like beta-barrel" evidence="3">
    <location>
        <begin position="403"/>
        <end position="491"/>
    </location>
</feature>
<dbReference type="PANTHER" id="PTHR30386:SF27">
    <property type="entry name" value="MEMBRANE FUSION PROTEIN (MFP) FAMILY PROTEIN"/>
    <property type="match status" value="1"/>
</dbReference>
<dbReference type="Gene3D" id="1.10.287.470">
    <property type="entry name" value="Helix hairpin bin"/>
    <property type="match status" value="1"/>
</dbReference>
<dbReference type="InterPro" id="IPR050739">
    <property type="entry name" value="MFP"/>
</dbReference>
<proteinExistence type="predicted"/>
<keyword evidence="2" id="KW-1133">Transmembrane helix</keyword>
<dbReference type="AlphaFoldDB" id="A0A6J4VSE8"/>
<evidence type="ECO:0000256" key="1">
    <source>
        <dbReference type="SAM" id="Coils"/>
    </source>
</evidence>